<protein>
    <submittedName>
        <fullName evidence="1">Uncharacterized protein</fullName>
    </submittedName>
</protein>
<keyword evidence="2" id="KW-1185">Reference proteome</keyword>
<reference evidence="1" key="1">
    <citation type="submission" date="2022-12" db="EMBL/GenBank/DDBJ databases">
        <title>Genome Sequence of Lasiodiplodia mahajangana.</title>
        <authorList>
            <person name="Buettner E."/>
        </authorList>
    </citation>
    <scope>NUCLEOTIDE SEQUENCE</scope>
    <source>
        <strain evidence="1">VT137</strain>
    </source>
</reference>
<name>A0ACC2JCG1_9PEZI</name>
<evidence type="ECO:0000313" key="1">
    <source>
        <dbReference type="EMBL" id="KAJ8125072.1"/>
    </source>
</evidence>
<proteinExistence type="predicted"/>
<gene>
    <name evidence="1" type="ORF">O1611_g8568</name>
</gene>
<dbReference type="Proteomes" id="UP001153332">
    <property type="component" value="Unassembled WGS sequence"/>
</dbReference>
<sequence length="723" mass="80125">MALLSEVTALPVSRLEIQDAFSALTKRERLQIYYATRAALACSKIALEQVSPESPIVLDIVAELGRACGCNWTRLASTVGIDTQAIQQFLQYAARIVNSLGNYEGSSSHKIIPSLSRDSFERICSFDPVAQRLFESVSTQVFAATPASIGFPGAGGLSTYYEGDITENEVKNVTEFLMSRGYMLQNTRLLKRTSNDGLQTTYVVRIASEAKTPPADKPERFSPLEYQPGTMIEFSFGDYAEDMAEIRQFLERAAQFAEGETSLEHLRFLDEFFRSGDIESDKKASAAWVKSSMQTVEVNFGFLSGYRDPAGVRRSMEAIIAIRDRTRVRELNSLTGIAEDLLASMPWAVAKAGHGESRFGAFELPHYVQPEFMSLNCLTVHYCTPMLYQDIRDNVGKKNLYFENCVTATSAKEFPFLGSGDLEVFLAQNDSCNAAMILTHELIGHGCGKLLSETAPSVYNFDVDNLPRSTLTGERIACWYKLGQTPKSVFGGLYSTLSECIAETMALFLLPRKDIWTALEIAKDPTDSDIDTLEYVGYLWMIQQALRSMQKYDASKQKWGQAHGRARFAILKTLHEHGQGILRIEHRPSTTETPAGMTIHLDKSLIPTAGRTAIARLLHRLHIYKCTGDAENGIPDLESLTSVSGEYLLWHEVVCDRAKPPFLVVQGNVFALDESGNHVSATGSGATAAVQVADAVLRQYEPTIEGLVKSWVERRIGYEVTSI</sequence>
<organism evidence="1 2">
    <name type="scientific">Lasiodiplodia mahajangana</name>
    <dbReference type="NCBI Taxonomy" id="1108764"/>
    <lineage>
        <taxon>Eukaryota</taxon>
        <taxon>Fungi</taxon>
        <taxon>Dikarya</taxon>
        <taxon>Ascomycota</taxon>
        <taxon>Pezizomycotina</taxon>
        <taxon>Dothideomycetes</taxon>
        <taxon>Dothideomycetes incertae sedis</taxon>
        <taxon>Botryosphaeriales</taxon>
        <taxon>Botryosphaeriaceae</taxon>
        <taxon>Lasiodiplodia</taxon>
    </lineage>
</organism>
<accession>A0ACC2JCG1</accession>
<evidence type="ECO:0000313" key="2">
    <source>
        <dbReference type="Proteomes" id="UP001153332"/>
    </source>
</evidence>
<dbReference type="EMBL" id="JAPUUL010002582">
    <property type="protein sequence ID" value="KAJ8125072.1"/>
    <property type="molecule type" value="Genomic_DNA"/>
</dbReference>
<comment type="caution">
    <text evidence="1">The sequence shown here is derived from an EMBL/GenBank/DDBJ whole genome shotgun (WGS) entry which is preliminary data.</text>
</comment>